<dbReference type="SUPFAM" id="SSF49417">
    <property type="entry name" value="p53-like transcription factors"/>
    <property type="match status" value="1"/>
</dbReference>
<dbReference type="InterPro" id="IPR011539">
    <property type="entry name" value="RHD_DNA_bind_dom"/>
</dbReference>
<dbReference type="GO" id="GO:0007249">
    <property type="term" value="P:canonical NF-kappaB signal transduction"/>
    <property type="evidence" value="ECO:0007669"/>
    <property type="project" value="TreeGrafter"/>
</dbReference>
<dbReference type="InterPro" id="IPR008967">
    <property type="entry name" value="p53-like_TF_DNA-bd_sf"/>
</dbReference>
<dbReference type="PROSITE" id="PS01204">
    <property type="entry name" value="REL_1"/>
    <property type="match status" value="1"/>
</dbReference>
<evidence type="ECO:0000313" key="3">
    <source>
        <dbReference type="EMBL" id="CAH1403257.1"/>
    </source>
</evidence>
<dbReference type="GO" id="GO:0000978">
    <property type="term" value="F:RNA polymerase II cis-regulatory region sequence-specific DNA binding"/>
    <property type="evidence" value="ECO:0007669"/>
    <property type="project" value="TreeGrafter"/>
</dbReference>
<dbReference type="Gene3D" id="2.60.40.10">
    <property type="entry name" value="Immunoglobulins"/>
    <property type="match status" value="1"/>
</dbReference>
<feature type="compositionally biased region" description="Basic and acidic residues" evidence="1">
    <location>
        <begin position="552"/>
        <end position="566"/>
    </location>
</feature>
<accession>A0A9P0MUR8</accession>
<dbReference type="Gene3D" id="2.60.40.340">
    <property type="entry name" value="Rel homology domain (RHD), DNA-binding domain"/>
    <property type="match status" value="1"/>
</dbReference>
<dbReference type="GO" id="GO:0045944">
    <property type="term" value="P:positive regulation of transcription by RNA polymerase II"/>
    <property type="evidence" value="ECO:0007669"/>
    <property type="project" value="TreeGrafter"/>
</dbReference>
<dbReference type="InterPro" id="IPR013783">
    <property type="entry name" value="Ig-like_fold"/>
</dbReference>
<sequence>MLTCVQNPETEYQSKEYDGKPESIVQQGILSPHIVSVEVIETDPTFVSMPLRRPSSENTYVRIVEQPASKALRFRYECEGRSAGSLPGVHSTPEIVGYQGRAVVVVSCVTKDEPYRPHPHNLVGKEGCKKGVCTVEVGGETMTATFANLGIQCVKKKDIEEALKVREEMRVDPFKTGFAHKTQASGIDLNSVRLCFQAFLEGPQRGKFTRALPPVVSDPIYDKKDISVRFFEIRDGKLFWEGYGDFTPTQVHKQTAIAFRTPRYKTLEIDHPVQASIQLRRPSDGATSDAKPFQITPLSGRPFFWSLRRNKANYLNFHDIMQHGGKEQVEVENDNNNNNNTIVNEDLNDCVMKQQDENCSEAKSDPMKNVIVLPDASIDDVENEVNGNFDEFLDHVKSLENMYPDNNNEAEFGIYSSLQLAMKDPCDMLDTPTAEGYEDIAPPRPLKMSSMKETEEVPPLPPKRAKKSPALPPPPHKNKLNLFQKLFSSTTKRKKKQRESSREGSVASRISERSHSLAPSRGDVDLTEAEHYALYTSLAPHPAALKRKRQKLSNESDVRKINELGQRRSSTSPNPSYMALASQQMVKLSPIYYTSRTPSPGTDHYHQQHYEMPGASASFPAVNAANALPVYPPYSIKVEQEQPHLQPLHQQQPHSQQAQPQLLSEATNILNMDTHEFSLELNLNRLDSRDLAELSLLDDGTLSNSLSSSLILGDQNHQANNNTDSLTNLATSAYINLCNQ</sequence>
<dbReference type="GO" id="GO:0005737">
    <property type="term" value="C:cytoplasm"/>
    <property type="evidence" value="ECO:0007669"/>
    <property type="project" value="InterPro"/>
</dbReference>
<dbReference type="GO" id="GO:0033554">
    <property type="term" value="P:cellular response to stress"/>
    <property type="evidence" value="ECO:0007669"/>
    <property type="project" value="TreeGrafter"/>
</dbReference>
<dbReference type="PROSITE" id="PS50254">
    <property type="entry name" value="REL_2"/>
    <property type="match status" value="1"/>
</dbReference>
<dbReference type="InterPro" id="IPR037059">
    <property type="entry name" value="RHD_DNA_bind_dom_sf"/>
</dbReference>
<protein>
    <recommendedName>
        <fullName evidence="2">RHD domain-containing protein</fullName>
    </recommendedName>
</protein>
<keyword evidence="4" id="KW-1185">Reference proteome</keyword>
<dbReference type="Proteomes" id="UP001152798">
    <property type="component" value="Chromosome 5"/>
</dbReference>
<dbReference type="FunFam" id="2.60.40.340:FF:000006">
    <property type="entry name" value="Dorsal isoform 1-B"/>
    <property type="match status" value="1"/>
</dbReference>
<dbReference type="InterPro" id="IPR014756">
    <property type="entry name" value="Ig_E-set"/>
</dbReference>
<dbReference type="GO" id="GO:0045087">
    <property type="term" value="P:innate immune response"/>
    <property type="evidence" value="ECO:0007669"/>
    <property type="project" value="TreeGrafter"/>
</dbReference>
<dbReference type="GO" id="GO:0005634">
    <property type="term" value="C:nucleus"/>
    <property type="evidence" value="ECO:0007669"/>
    <property type="project" value="TreeGrafter"/>
</dbReference>
<evidence type="ECO:0000313" key="4">
    <source>
        <dbReference type="Proteomes" id="UP001152798"/>
    </source>
</evidence>
<feature type="compositionally biased region" description="Polar residues" evidence="1">
    <location>
        <begin position="567"/>
        <end position="576"/>
    </location>
</feature>
<evidence type="ECO:0000259" key="2">
    <source>
        <dbReference type="PROSITE" id="PS50254"/>
    </source>
</evidence>
<dbReference type="Pfam" id="PF00554">
    <property type="entry name" value="RHD_DNA_bind"/>
    <property type="match status" value="1"/>
</dbReference>
<feature type="region of interest" description="Disordered" evidence="1">
    <location>
        <begin position="544"/>
        <end position="576"/>
    </location>
</feature>
<gene>
    <name evidence="3" type="ORF">NEZAVI_LOCUS11890</name>
</gene>
<feature type="domain" description="RHD" evidence="2">
    <location>
        <begin position="56"/>
        <end position="227"/>
    </location>
</feature>
<reference evidence="3" key="1">
    <citation type="submission" date="2022-01" db="EMBL/GenBank/DDBJ databases">
        <authorList>
            <person name="King R."/>
        </authorList>
    </citation>
    <scope>NUCLEOTIDE SEQUENCE</scope>
</reference>
<dbReference type="PANTHER" id="PTHR24169:SF25">
    <property type="entry name" value="DORSAL-RELATED IMMUNITY FACTOR DIF-RELATED"/>
    <property type="match status" value="1"/>
</dbReference>
<dbReference type="GO" id="GO:0034097">
    <property type="term" value="P:response to cytokine"/>
    <property type="evidence" value="ECO:0007669"/>
    <property type="project" value="TreeGrafter"/>
</dbReference>
<dbReference type="PRINTS" id="PR00057">
    <property type="entry name" value="NFKBTNSCPFCT"/>
</dbReference>
<organism evidence="3 4">
    <name type="scientific">Nezara viridula</name>
    <name type="common">Southern green stink bug</name>
    <name type="synonym">Cimex viridulus</name>
    <dbReference type="NCBI Taxonomy" id="85310"/>
    <lineage>
        <taxon>Eukaryota</taxon>
        <taxon>Metazoa</taxon>
        <taxon>Ecdysozoa</taxon>
        <taxon>Arthropoda</taxon>
        <taxon>Hexapoda</taxon>
        <taxon>Insecta</taxon>
        <taxon>Pterygota</taxon>
        <taxon>Neoptera</taxon>
        <taxon>Paraneoptera</taxon>
        <taxon>Hemiptera</taxon>
        <taxon>Heteroptera</taxon>
        <taxon>Panheteroptera</taxon>
        <taxon>Pentatomomorpha</taxon>
        <taxon>Pentatomoidea</taxon>
        <taxon>Pentatomidae</taxon>
        <taxon>Pentatominae</taxon>
        <taxon>Nezara</taxon>
    </lineage>
</organism>
<name>A0A9P0MUR8_NEZVI</name>
<dbReference type="GO" id="GO:0000981">
    <property type="term" value="F:DNA-binding transcription factor activity, RNA polymerase II-specific"/>
    <property type="evidence" value="ECO:0007669"/>
    <property type="project" value="TreeGrafter"/>
</dbReference>
<dbReference type="OrthoDB" id="7881762at2759"/>
<dbReference type="InterPro" id="IPR000451">
    <property type="entry name" value="NFkB/Dor"/>
</dbReference>
<dbReference type="InterPro" id="IPR030492">
    <property type="entry name" value="RHD_CS"/>
</dbReference>
<dbReference type="AlphaFoldDB" id="A0A9P0MUR8"/>
<feature type="region of interest" description="Disordered" evidence="1">
    <location>
        <begin position="429"/>
        <end position="524"/>
    </location>
</feature>
<dbReference type="EMBL" id="OV725081">
    <property type="protein sequence ID" value="CAH1403257.1"/>
    <property type="molecule type" value="Genomic_DNA"/>
</dbReference>
<dbReference type="PANTHER" id="PTHR24169">
    <property type="entry name" value="NUCLEAR FACTOR NF-KAPPA-B PROTEIN"/>
    <property type="match status" value="1"/>
</dbReference>
<dbReference type="GO" id="GO:0038061">
    <property type="term" value="P:non-canonical NF-kappaB signal transduction"/>
    <property type="evidence" value="ECO:0007669"/>
    <property type="project" value="TreeGrafter"/>
</dbReference>
<proteinExistence type="predicted"/>
<evidence type="ECO:0000256" key="1">
    <source>
        <dbReference type="SAM" id="MobiDB-lite"/>
    </source>
</evidence>
<dbReference type="SUPFAM" id="SSF81296">
    <property type="entry name" value="E set domains"/>
    <property type="match status" value="1"/>
</dbReference>